<dbReference type="OMA" id="HEWINTA"/>
<sequence>MSTTAQTGGSSGGPDNAGDSTQPMHSIKRKPSSPQLDDITPQKKAKQEENEDAVVHLDIDGLKIHADFWYPDGNVVLVVDGSVFKLYKARLARYSTVFDSMFTVDGERRAQYEGSPCYRLPEDIKSDDFVAFLEALETPFKYANKLPQQGTAISLLRVSRLLDCSTACALALDLLHKLWPHEKPTLSVPSKCRFSDALKILKVSRECAVPTLRKRAFYELLRSAAFWKAVADNRRGLGLADEDLFALFSARNALQQRWSALIFTWPYPGNEMCPGQGVQGSRTCNPRLLKLHLRRAIWRADIIESKDYEAGIQDPIGWLGVLVNKKDFSGQGWCETCLKERRTAWLEAQTSWWAMLDSWFDLS</sequence>
<gene>
    <name evidence="3" type="ORF">TRAPUB_1312</name>
</gene>
<protein>
    <recommendedName>
        <fullName evidence="2">BTB domain-containing protein</fullName>
    </recommendedName>
</protein>
<dbReference type="AlphaFoldDB" id="A0A1M2VJR0"/>
<evidence type="ECO:0000313" key="3">
    <source>
        <dbReference type="EMBL" id="OJT07797.1"/>
    </source>
</evidence>
<evidence type="ECO:0000256" key="1">
    <source>
        <dbReference type="SAM" id="MobiDB-lite"/>
    </source>
</evidence>
<dbReference type="Proteomes" id="UP000184267">
    <property type="component" value="Unassembled WGS sequence"/>
</dbReference>
<dbReference type="SMART" id="SM00225">
    <property type="entry name" value="BTB"/>
    <property type="match status" value="1"/>
</dbReference>
<dbReference type="Pfam" id="PF00651">
    <property type="entry name" value="BTB"/>
    <property type="match status" value="1"/>
</dbReference>
<dbReference type="Gene3D" id="3.30.710.10">
    <property type="entry name" value="Potassium Channel Kv1.1, Chain A"/>
    <property type="match status" value="1"/>
</dbReference>
<organism evidence="3 4">
    <name type="scientific">Trametes pubescens</name>
    <name type="common">White-rot fungus</name>
    <dbReference type="NCBI Taxonomy" id="154538"/>
    <lineage>
        <taxon>Eukaryota</taxon>
        <taxon>Fungi</taxon>
        <taxon>Dikarya</taxon>
        <taxon>Basidiomycota</taxon>
        <taxon>Agaricomycotina</taxon>
        <taxon>Agaricomycetes</taxon>
        <taxon>Polyporales</taxon>
        <taxon>Polyporaceae</taxon>
        <taxon>Trametes</taxon>
    </lineage>
</organism>
<dbReference type="CDD" id="cd18186">
    <property type="entry name" value="BTB_POZ_ZBTB_KLHL-like"/>
    <property type="match status" value="1"/>
</dbReference>
<dbReference type="InterPro" id="IPR011333">
    <property type="entry name" value="SKP1/BTB/POZ_sf"/>
</dbReference>
<evidence type="ECO:0000259" key="2">
    <source>
        <dbReference type="PROSITE" id="PS50097"/>
    </source>
</evidence>
<comment type="caution">
    <text evidence="3">The sequence shown here is derived from an EMBL/GenBank/DDBJ whole genome shotgun (WGS) entry which is preliminary data.</text>
</comment>
<name>A0A1M2VJR0_TRAPU</name>
<keyword evidence="4" id="KW-1185">Reference proteome</keyword>
<dbReference type="PROSITE" id="PS50097">
    <property type="entry name" value="BTB"/>
    <property type="match status" value="1"/>
</dbReference>
<feature type="domain" description="BTB" evidence="2">
    <location>
        <begin position="73"/>
        <end position="138"/>
    </location>
</feature>
<dbReference type="OrthoDB" id="2758621at2759"/>
<dbReference type="InterPro" id="IPR000210">
    <property type="entry name" value="BTB/POZ_dom"/>
</dbReference>
<proteinExistence type="predicted"/>
<dbReference type="SUPFAM" id="SSF54695">
    <property type="entry name" value="POZ domain"/>
    <property type="match status" value="1"/>
</dbReference>
<reference evidence="3 4" key="1">
    <citation type="submission" date="2016-10" db="EMBL/GenBank/DDBJ databases">
        <title>Genome sequence of the basidiomycete white-rot fungus Trametes pubescens.</title>
        <authorList>
            <person name="Makela M.R."/>
            <person name="Granchi Z."/>
            <person name="Peng M."/>
            <person name="De Vries R.P."/>
            <person name="Grigoriev I."/>
            <person name="Riley R."/>
            <person name="Hilden K."/>
        </authorList>
    </citation>
    <scope>NUCLEOTIDE SEQUENCE [LARGE SCALE GENOMIC DNA]</scope>
    <source>
        <strain evidence="3 4">FBCC735</strain>
    </source>
</reference>
<feature type="region of interest" description="Disordered" evidence="1">
    <location>
        <begin position="1"/>
        <end position="51"/>
    </location>
</feature>
<dbReference type="EMBL" id="MNAD01001120">
    <property type="protein sequence ID" value="OJT07797.1"/>
    <property type="molecule type" value="Genomic_DNA"/>
</dbReference>
<accession>A0A1M2VJR0</accession>
<evidence type="ECO:0000313" key="4">
    <source>
        <dbReference type="Proteomes" id="UP000184267"/>
    </source>
</evidence>